<protein>
    <submittedName>
        <fullName evidence="2">Glycosyltransferase</fullName>
    </submittedName>
</protein>
<feature type="domain" description="Glycosyl transferase family 28 C-terminal" evidence="1">
    <location>
        <begin position="209"/>
        <end position="349"/>
    </location>
</feature>
<organism evidence="2 3">
    <name type="scientific">Enterovirga aerilata</name>
    <dbReference type="NCBI Taxonomy" id="2730920"/>
    <lineage>
        <taxon>Bacteria</taxon>
        <taxon>Pseudomonadati</taxon>
        <taxon>Pseudomonadota</taxon>
        <taxon>Alphaproteobacteria</taxon>
        <taxon>Hyphomicrobiales</taxon>
        <taxon>Methylobacteriaceae</taxon>
        <taxon>Enterovirga</taxon>
    </lineage>
</organism>
<reference evidence="2 3" key="1">
    <citation type="submission" date="2020-04" db="EMBL/GenBank/DDBJ databases">
        <title>Enterovirga sp. isolate from soil.</title>
        <authorList>
            <person name="Chea S."/>
            <person name="Kim D.-U."/>
        </authorList>
    </citation>
    <scope>NUCLEOTIDE SEQUENCE [LARGE SCALE GENOMIC DNA]</scope>
    <source>
        <strain evidence="2 3">DB1703</strain>
    </source>
</reference>
<dbReference type="SUPFAM" id="SSF53756">
    <property type="entry name" value="UDP-Glycosyltransferase/glycogen phosphorylase"/>
    <property type="match status" value="1"/>
</dbReference>
<name>A0A849IC91_9HYPH</name>
<comment type="caution">
    <text evidence="2">The sequence shown here is derived from an EMBL/GenBank/DDBJ whole genome shotgun (WGS) entry which is preliminary data.</text>
</comment>
<sequence>MRVLIAVTHLLGAGHLTRAAAIARALTEHGHEATLVSGGRPTAILRDGGYRLVQLPPVQGRVDDLSTLRDPDGREVGPGYLGRRRALLLGTLAERRPDVLVTELFPFGRRSLGEEFTALVEAAHRLRPRPLVASSVRDILVAPEKPEKVRRAHRILADLYDAVLVHGDPALVSLEASWPAADGIGALIRYTGYIDAEAEPEPGPELGEILVSGGSSDAAMPLYEAALGAASRVPGRSWRLLVGRGVSEAAFARLLAAAPGNVTLERARPDFRDLMARCGLFVGQAGYNTAVDLLAARPRAVLVPFEAGHETEQRLRAEKLAERGLAAVVPEAELSAERLATSVAAALRRPRPEPVAISRDGARRTAEILAELAGSRR</sequence>
<evidence type="ECO:0000313" key="2">
    <source>
        <dbReference type="EMBL" id="NNM74891.1"/>
    </source>
</evidence>
<accession>A0A849IC91</accession>
<dbReference type="InterPro" id="IPR007235">
    <property type="entry name" value="Glyco_trans_28_C"/>
</dbReference>
<dbReference type="PANTHER" id="PTHR21015:SF28">
    <property type="entry name" value="SLL1722 PROTEIN"/>
    <property type="match status" value="1"/>
</dbReference>
<dbReference type="RefSeq" id="WP_171220330.1">
    <property type="nucleotide sequence ID" value="NZ_JABEPP010000006.1"/>
</dbReference>
<evidence type="ECO:0000313" key="3">
    <source>
        <dbReference type="Proteomes" id="UP000564885"/>
    </source>
</evidence>
<dbReference type="Gene3D" id="3.40.50.2000">
    <property type="entry name" value="Glycogen Phosphorylase B"/>
    <property type="match status" value="2"/>
</dbReference>
<keyword evidence="3" id="KW-1185">Reference proteome</keyword>
<dbReference type="AlphaFoldDB" id="A0A849IC91"/>
<dbReference type="Proteomes" id="UP000564885">
    <property type="component" value="Unassembled WGS sequence"/>
</dbReference>
<gene>
    <name evidence="2" type="ORF">HJG44_21245</name>
</gene>
<dbReference type="GO" id="GO:0016758">
    <property type="term" value="F:hexosyltransferase activity"/>
    <property type="evidence" value="ECO:0007669"/>
    <property type="project" value="InterPro"/>
</dbReference>
<dbReference type="Pfam" id="PF04101">
    <property type="entry name" value="Glyco_tran_28_C"/>
    <property type="match status" value="1"/>
</dbReference>
<proteinExistence type="predicted"/>
<dbReference type="EMBL" id="JABEPP010000006">
    <property type="protein sequence ID" value="NNM74891.1"/>
    <property type="molecule type" value="Genomic_DNA"/>
</dbReference>
<keyword evidence="2" id="KW-0808">Transferase</keyword>
<dbReference type="PANTHER" id="PTHR21015">
    <property type="entry name" value="UDP-N-ACETYLGLUCOSAMINE--N-ACETYLMURAMYL-(PENTAPEPTIDE) PYROPHOSPHORYL-UNDECAPRENOL N-ACETYLGLUCOSAMINE TRANSFERASE 1"/>
    <property type="match status" value="1"/>
</dbReference>
<evidence type="ECO:0000259" key="1">
    <source>
        <dbReference type="Pfam" id="PF04101"/>
    </source>
</evidence>